<comment type="caution">
    <text evidence="2">The sequence shown here is derived from an EMBL/GenBank/DDBJ whole genome shotgun (WGS) entry which is preliminary data.</text>
</comment>
<dbReference type="InterPro" id="IPR000719">
    <property type="entry name" value="Prot_kinase_dom"/>
</dbReference>
<feature type="domain" description="Protein kinase" evidence="1">
    <location>
        <begin position="14"/>
        <end position="283"/>
    </location>
</feature>
<sequence>MIKLNQVNAQLTLDQWRNIGSEGKNSEVWSARDVQLNQVLILKKITKKSLAKQSVTDYFAEAKILNESKHPHIMPIHYSAEDKEYVYITMPYYQRGSLNTFIQHRYLTAREIIKYSLDFLSGLLFIHIKGLLHLDIKPTNIIIDDTDRAIITDFGLSKFLDEHGFARQSMQYITHRSPEAYNTTDRTVLDDIYQAGLTIYRMCNGNDPFKEQYNALKLKHHQNGEKLKASIQKGEFPDRNYYLPHIPEKLKRIVNKMMNVDPDKRYQNILSVINDLSKIENMLDWSYYVDETRKEHTWTLDTERAKLSVKATFSKGRYLTSGEKLAKISGNKQNQRRFHGSHSSKSEAFKFLKSKLNEH</sequence>
<keyword evidence="3" id="KW-1185">Reference proteome</keyword>
<keyword evidence="2" id="KW-0808">Transferase</keyword>
<dbReference type="Gene3D" id="1.10.510.10">
    <property type="entry name" value="Transferase(Phosphotransferase) domain 1"/>
    <property type="match status" value="1"/>
</dbReference>
<name>A0ABW5PZF8_9BACI</name>
<dbReference type="Gene3D" id="3.30.200.20">
    <property type="entry name" value="Phosphorylase Kinase, domain 1"/>
    <property type="match status" value="1"/>
</dbReference>
<dbReference type="SMART" id="SM00220">
    <property type="entry name" value="S_TKc"/>
    <property type="match status" value="1"/>
</dbReference>
<dbReference type="PANTHER" id="PTHR24345">
    <property type="entry name" value="SERINE/THREONINE-PROTEIN KINASE PLK"/>
    <property type="match status" value="1"/>
</dbReference>
<reference evidence="3" key="1">
    <citation type="journal article" date="2019" name="Int. J. Syst. Evol. Microbiol.">
        <title>The Global Catalogue of Microorganisms (GCM) 10K type strain sequencing project: providing services to taxonomists for standard genome sequencing and annotation.</title>
        <authorList>
            <consortium name="The Broad Institute Genomics Platform"/>
            <consortium name="The Broad Institute Genome Sequencing Center for Infectious Disease"/>
            <person name="Wu L."/>
            <person name="Ma J."/>
        </authorList>
    </citation>
    <scope>NUCLEOTIDE SEQUENCE [LARGE SCALE GENOMIC DNA]</scope>
    <source>
        <strain evidence="3">TISTR 1858</strain>
    </source>
</reference>
<protein>
    <submittedName>
        <fullName evidence="2">Serine/threonine-protein kinase</fullName>
        <ecNumber evidence="2">2.7.11.1</ecNumber>
    </submittedName>
</protein>
<evidence type="ECO:0000313" key="3">
    <source>
        <dbReference type="Proteomes" id="UP001597451"/>
    </source>
</evidence>
<dbReference type="PROSITE" id="PS00108">
    <property type="entry name" value="PROTEIN_KINASE_ST"/>
    <property type="match status" value="1"/>
</dbReference>
<organism evidence="2 3">
    <name type="scientific">Oceanobacillus kapialis</name>
    <dbReference type="NCBI Taxonomy" id="481353"/>
    <lineage>
        <taxon>Bacteria</taxon>
        <taxon>Bacillati</taxon>
        <taxon>Bacillota</taxon>
        <taxon>Bacilli</taxon>
        <taxon>Bacillales</taxon>
        <taxon>Bacillaceae</taxon>
        <taxon>Oceanobacillus</taxon>
    </lineage>
</organism>
<evidence type="ECO:0000313" key="2">
    <source>
        <dbReference type="EMBL" id="MFD2628769.1"/>
    </source>
</evidence>
<dbReference type="EC" id="2.7.11.1" evidence="2"/>
<dbReference type="Proteomes" id="UP001597451">
    <property type="component" value="Unassembled WGS sequence"/>
</dbReference>
<dbReference type="Pfam" id="PF00069">
    <property type="entry name" value="Pkinase"/>
    <property type="match status" value="1"/>
</dbReference>
<dbReference type="RefSeq" id="WP_379561513.1">
    <property type="nucleotide sequence ID" value="NZ_JBHUMX010000019.1"/>
</dbReference>
<gene>
    <name evidence="2" type="ORF">ACFSUN_08210</name>
</gene>
<dbReference type="CDD" id="cd14014">
    <property type="entry name" value="STKc_PknB_like"/>
    <property type="match status" value="1"/>
</dbReference>
<accession>A0ABW5PZF8</accession>
<evidence type="ECO:0000259" key="1">
    <source>
        <dbReference type="PROSITE" id="PS50011"/>
    </source>
</evidence>
<keyword evidence="2" id="KW-0418">Kinase</keyword>
<dbReference type="InterPro" id="IPR011009">
    <property type="entry name" value="Kinase-like_dom_sf"/>
</dbReference>
<dbReference type="InterPro" id="IPR008271">
    <property type="entry name" value="Ser/Thr_kinase_AS"/>
</dbReference>
<dbReference type="GO" id="GO:0004674">
    <property type="term" value="F:protein serine/threonine kinase activity"/>
    <property type="evidence" value="ECO:0007669"/>
    <property type="project" value="UniProtKB-EC"/>
</dbReference>
<proteinExistence type="predicted"/>
<dbReference type="EMBL" id="JBHUMX010000019">
    <property type="protein sequence ID" value="MFD2628769.1"/>
    <property type="molecule type" value="Genomic_DNA"/>
</dbReference>
<dbReference type="SUPFAM" id="SSF56112">
    <property type="entry name" value="Protein kinase-like (PK-like)"/>
    <property type="match status" value="1"/>
</dbReference>
<dbReference type="PROSITE" id="PS50011">
    <property type="entry name" value="PROTEIN_KINASE_DOM"/>
    <property type="match status" value="1"/>
</dbReference>